<dbReference type="Gene3D" id="1.10.246.90">
    <property type="entry name" value="Nop domain"/>
    <property type="match status" value="1"/>
</dbReference>
<evidence type="ECO:0000256" key="5">
    <source>
        <dbReference type="ARBA" id="ARBA00022884"/>
    </source>
</evidence>
<dbReference type="GO" id="GO:0005687">
    <property type="term" value="C:U4 snRNP"/>
    <property type="evidence" value="ECO:0007669"/>
    <property type="project" value="TreeGrafter"/>
</dbReference>
<dbReference type="PANTHER" id="PTHR13904">
    <property type="entry name" value="PRE-MRNA SPLICING FACTOR PRP31"/>
    <property type="match status" value="1"/>
</dbReference>
<evidence type="ECO:0000256" key="9">
    <source>
        <dbReference type="SAM" id="MobiDB-lite"/>
    </source>
</evidence>
<evidence type="ECO:0000313" key="11">
    <source>
        <dbReference type="EMBL" id="ODV83985.1"/>
    </source>
</evidence>
<dbReference type="Proteomes" id="UP000094801">
    <property type="component" value="Unassembled WGS sequence"/>
</dbReference>
<evidence type="ECO:0000256" key="3">
    <source>
        <dbReference type="ARBA" id="ARBA00022664"/>
    </source>
</evidence>
<dbReference type="InterPro" id="IPR012976">
    <property type="entry name" value="NOSIC"/>
</dbReference>
<dbReference type="InterPro" id="IPR042239">
    <property type="entry name" value="Nop_C"/>
</dbReference>
<keyword evidence="3" id="KW-0507">mRNA processing</keyword>
<keyword evidence="6" id="KW-0508">mRNA splicing</keyword>
<dbReference type="InterPro" id="IPR019175">
    <property type="entry name" value="Prp31_C"/>
</dbReference>
<name>A0A1E4SWV2_9ASCO</name>
<dbReference type="GO" id="GO:0003723">
    <property type="term" value="F:RNA binding"/>
    <property type="evidence" value="ECO:0007669"/>
    <property type="project" value="UniProtKB-KW"/>
</dbReference>
<evidence type="ECO:0000313" key="12">
    <source>
        <dbReference type="Proteomes" id="UP000094801"/>
    </source>
</evidence>
<protein>
    <recommendedName>
        <fullName evidence="10">Nop domain-containing protein</fullName>
    </recommendedName>
</protein>
<dbReference type="InterPro" id="IPR036070">
    <property type="entry name" value="Nop_dom_sf"/>
</dbReference>
<dbReference type="Gene3D" id="1.10.287.4070">
    <property type="match status" value="1"/>
</dbReference>
<keyword evidence="5" id="KW-0694">RNA-binding</keyword>
<dbReference type="Pfam" id="PF09785">
    <property type="entry name" value="Prp31_C"/>
    <property type="match status" value="1"/>
</dbReference>
<dbReference type="PANTHER" id="PTHR13904:SF0">
    <property type="entry name" value="U4_U6 SMALL NUCLEAR RIBONUCLEOPROTEIN PRP31"/>
    <property type="match status" value="1"/>
</dbReference>
<feature type="region of interest" description="Disordered" evidence="9">
    <location>
        <begin position="349"/>
        <end position="378"/>
    </location>
</feature>
<feature type="compositionally biased region" description="Low complexity" evidence="9">
    <location>
        <begin position="478"/>
        <end position="492"/>
    </location>
</feature>
<dbReference type="EMBL" id="KV453859">
    <property type="protein sequence ID" value="ODV83985.1"/>
    <property type="molecule type" value="Genomic_DNA"/>
</dbReference>
<dbReference type="Pfam" id="PF01798">
    <property type="entry name" value="Nop"/>
    <property type="match status" value="1"/>
</dbReference>
<comment type="subcellular location">
    <subcellularLocation>
        <location evidence="1">Nucleus</location>
    </subcellularLocation>
</comment>
<feature type="compositionally biased region" description="Basic and acidic residues" evidence="9">
    <location>
        <begin position="503"/>
        <end position="520"/>
    </location>
</feature>
<dbReference type="STRING" id="983967.A0A1E4SWV2"/>
<reference evidence="12" key="1">
    <citation type="submission" date="2016-04" db="EMBL/GenBank/DDBJ databases">
        <title>Comparative genomics of biotechnologically important yeasts.</title>
        <authorList>
            <consortium name="DOE Joint Genome Institute"/>
            <person name="Riley R."/>
            <person name="Haridas S."/>
            <person name="Wolfe K.H."/>
            <person name="Lopes M.R."/>
            <person name="Hittinger C.T."/>
            <person name="Goker M."/>
            <person name="Salamov A."/>
            <person name="Wisecaver J."/>
            <person name="Long T.M."/>
            <person name="Aerts A.L."/>
            <person name="Barry K."/>
            <person name="Choi C."/>
            <person name="Clum A."/>
            <person name="Coughlan A.Y."/>
            <person name="Deshpande S."/>
            <person name="Douglass A.P."/>
            <person name="Hanson S.J."/>
            <person name="Klenk H.-P."/>
            <person name="Labutti K."/>
            <person name="Lapidus A."/>
            <person name="Lindquist E."/>
            <person name="Lipzen A."/>
            <person name="Meier-Kolthoff J.P."/>
            <person name="Ohm R.A."/>
            <person name="Otillar R.P."/>
            <person name="Pangilinan J."/>
            <person name="Peng Y."/>
            <person name="Rokas A."/>
            <person name="Rosa C.A."/>
            <person name="Scheuner C."/>
            <person name="Sibirny A.A."/>
            <person name="Slot J.C."/>
            <person name="Stielow J.B."/>
            <person name="Sun H."/>
            <person name="Kurtzman C.P."/>
            <person name="Blackwell M."/>
            <person name="Grigoriev I.V."/>
            <person name="Jeffries T.W."/>
        </authorList>
    </citation>
    <scope>NUCLEOTIDE SEQUENCE [LARGE SCALE GENOMIC DNA]</scope>
    <source>
        <strain evidence="12">NRRL YB-2248</strain>
    </source>
</reference>
<dbReference type="GO" id="GO:0046540">
    <property type="term" value="C:U4/U6 x U5 tri-snRNP complex"/>
    <property type="evidence" value="ECO:0007669"/>
    <property type="project" value="InterPro"/>
</dbReference>
<dbReference type="InterPro" id="IPR027105">
    <property type="entry name" value="Prp31"/>
</dbReference>
<evidence type="ECO:0000256" key="8">
    <source>
        <dbReference type="ARBA" id="ARBA00023274"/>
    </source>
</evidence>
<dbReference type="SUPFAM" id="SSF89124">
    <property type="entry name" value="Nop domain"/>
    <property type="match status" value="1"/>
</dbReference>
<evidence type="ECO:0000256" key="7">
    <source>
        <dbReference type="ARBA" id="ARBA00023242"/>
    </source>
</evidence>
<proteinExistence type="inferred from homology"/>
<evidence type="ECO:0000256" key="4">
    <source>
        <dbReference type="ARBA" id="ARBA00022728"/>
    </source>
</evidence>
<dbReference type="SMART" id="SM00931">
    <property type="entry name" value="NOSIC"/>
    <property type="match status" value="1"/>
</dbReference>
<feature type="region of interest" description="Disordered" evidence="9">
    <location>
        <begin position="10"/>
        <end position="37"/>
    </location>
</feature>
<dbReference type="InterPro" id="IPR002687">
    <property type="entry name" value="Nop_dom"/>
</dbReference>
<feature type="compositionally biased region" description="Acidic residues" evidence="9">
    <location>
        <begin position="13"/>
        <end position="23"/>
    </location>
</feature>
<dbReference type="GO" id="GO:0000244">
    <property type="term" value="P:spliceosomal tri-snRNP complex assembly"/>
    <property type="evidence" value="ECO:0007669"/>
    <property type="project" value="InterPro"/>
</dbReference>
<keyword evidence="7" id="KW-0539">Nucleus</keyword>
<evidence type="ECO:0000256" key="2">
    <source>
        <dbReference type="ARBA" id="ARBA00005572"/>
    </source>
</evidence>
<feature type="domain" description="Nop" evidence="10">
    <location>
        <begin position="228"/>
        <end position="348"/>
    </location>
</feature>
<dbReference type="PROSITE" id="PS51358">
    <property type="entry name" value="NOP"/>
    <property type="match status" value="1"/>
</dbReference>
<feature type="region of interest" description="Disordered" evidence="9">
    <location>
        <begin position="501"/>
        <end position="520"/>
    </location>
</feature>
<comment type="similarity">
    <text evidence="2">Belongs to the PRP31 family.</text>
</comment>
<evidence type="ECO:0000256" key="1">
    <source>
        <dbReference type="ARBA" id="ARBA00004123"/>
    </source>
</evidence>
<dbReference type="OrthoDB" id="4771285at2759"/>
<keyword evidence="4" id="KW-0747">Spliceosome</keyword>
<keyword evidence="8" id="KW-0687">Ribonucleoprotein</keyword>
<evidence type="ECO:0000259" key="10">
    <source>
        <dbReference type="PROSITE" id="PS51358"/>
    </source>
</evidence>
<feature type="compositionally biased region" description="Basic residues" evidence="9">
    <location>
        <begin position="366"/>
        <end position="378"/>
    </location>
</feature>
<accession>A0A1E4SWV2</accession>
<gene>
    <name evidence="11" type="ORF">CANARDRAFT_29449</name>
</gene>
<sequence length="520" mass="58422">MSLASRLLADGFSSEDEVDDDDGTGSGTDLVMRDDGYDDNDNSSFTTLMSSTNLNNVHDLRKYSKLLPKVETLLNEMNQLQQSDSDLNMIDKELENDFLSKTNDTLDDLKQEIVTIHAFIKIHYKLIWPDLDGLIQNPVNFAKIIKIIKDKIELVSESNDEFSKFLKKDEILGLTVSASVLKQQQQQQQRKIPQHNMDLILQACDILLEFEDARQSIRSFVSNRARSIAPNVTAIVGPHVTAQLISIHGLEGLCKTPSCNLPSLGVNTSSSSKGLIGTRNKGYLYYSDLVQNVFEDYRVQAMRIISGKVILAARIDFSNRESNYNKYDDNNGLKWRDEIIKKLDKLQAPPENSKIKPLPKPIDNKSKKRAGKRFRKQKERLEMSDIAKAQNKMAFGNQEETHMDAFGEEHGMGMIGKLSTRSLTNNESLNKPQIGKALASKLKSFGVVNQQQQSSKLANLLNGNDTLKALEGQGQEQSPLLSSSSSKKPSSLDWLNARANLKRHAESDIDKDKDSYKRLK</sequence>
<feature type="region of interest" description="Disordered" evidence="9">
    <location>
        <begin position="469"/>
        <end position="495"/>
    </location>
</feature>
<dbReference type="GO" id="GO:0071011">
    <property type="term" value="C:precatalytic spliceosome"/>
    <property type="evidence" value="ECO:0007669"/>
    <property type="project" value="TreeGrafter"/>
</dbReference>
<keyword evidence="12" id="KW-1185">Reference proteome</keyword>
<evidence type="ECO:0000256" key="6">
    <source>
        <dbReference type="ARBA" id="ARBA00023187"/>
    </source>
</evidence>
<dbReference type="AlphaFoldDB" id="A0A1E4SWV2"/>
<organism evidence="11 12">
    <name type="scientific">[Candida] arabinofermentans NRRL YB-2248</name>
    <dbReference type="NCBI Taxonomy" id="983967"/>
    <lineage>
        <taxon>Eukaryota</taxon>
        <taxon>Fungi</taxon>
        <taxon>Dikarya</taxon>
        <taxon>Ascomycota</taxon>
        <taxon>Saccharomycotina</taxon>
        <taxon>Pichiomycetes</taxon>
        <taxon>Pichiales</taxon>
        <taxon>Pichiaceae</taxon>
        <taxon>Ogataea</taxon>
        <taxon>Ogataea/Candida clade</taxon>
    </lineage>
</organism>